<dbReference type="Pfam" id="PF00106">
    <property type="entry name" value="adh_short"/>
    <property type="match status" value="1"/>
</dbReference>
<dbReference type="PANTHER" id="PTHR43899:SF26">
    <property type="entry name" value="ENOYL-(ACYL CARRIER) REDUCTASE"/>
    <property type="match status" value="1"/>
</dbReference>
<proteinExistence type="predicted"/>
<dbReference type="GO" id="GO:0005783">
    <property type="term" value="C:endoplasmic reticulum"/>
    <property type="evidence" value="ECO:0007669"/>
    <property type="project" value="TreeGrafter"/>
</dbReference>
<dbReference type="GO" id="GO:0045703">
    <property type="term" value="F:ketoreductase activity"/>
    <property type="evidence" value="ECO:0007669"/>
    <property type="project" value="TreeGrafter"/>
</dbReference>
<name>A0A7I8L5L2_SPIIN</name>
<dbReference type="PANTHER" id="PTHR43899">
    <property type="entry name" value="RH59310P"/>
    <property type="match status" value="1"/>
</dbReference>
<sequence>MEVPFSDTLRSQPRWVLLLLSLGLFQVSRLSLAFLRWVYTFFLRPPKHLLDYGRWAIVTGPTDGIGKVIAFELARQGLSLILVGRNPDKLKSVSAALQAEFRSVEVVTVVFDLAGDIPDGVQRLKMAIENLDVGVLVNNAGVCYDAPRYLHELEEKMFTDLVKVNMESLTEITRAVLPQMVRKKKGAIANLGSGSVVCSDPSILPDVHCVYCNQRVGQIHSFSYVDALSRSLHHEYKSTGIDIHCWTPAYPGTKMVPDKRHSFFNSTPEEYAPPAVRAIGYRTSILPHWRHSMLNYLAKLAPDSILNEWFLGDALNQRAKHSLT</sequence>
<keyword evidence="1" id="KW-0560">Oxidoreductase</keyword>
<dbReference type="Proteomes" id="UP000663760">
    <property type="component" value="Chromosome 11"/>
</dbReference>
<dbReference type="CDD" id="cd05356">
    <property type="entry name" value="17beta-HSD1_like_SDR_c"/>
    <property type="match status" value="1"/>
</dbReference>
<evidence type="ECO:0000313" key="3">
    <source>
        <dbReference type="Proteomes" id="UP000663760"/>
    </source>
</evidence>
<dbReference type="PIRSF" id="PIRSF000126">
    <property type="entry name" value="11-beta-HSD1"/>
    <property type="match status" value="1"/>
</dbReference>
<dbReference type="PRINTS" id="PR00081">
    <property type="entry name" value="GDHRDH"/>
</dbReference>
<accession>A0A7I8L5L2</accession>
<dbReference type="InterPro" id="IPR051019">
    <property type="entry name" value="VLCFA-Steroid_DH"/>
</dbReference>
<reference evidence="2" key="1">
    <citation type="submission" date="2020-02" db="EMBL/GenBank/DDBJ databases">
        <authorList>
            <person name="Scholz U."/>
            <person name="Mascher M."/>
            <person name="Fiebig A."/>
        </authorList>
    </citation>
    <scope>NUCLEOTIDE SEQUENCE</scope>
</reference>
<organism evidence="2 3">
    <name type="scientific">Spirodela intermedia</name>
    <name type="common">Intermediate duckweed</name>
    <dbReference type="NCBI Taxonomy" id="51605"/>
    <lineage>
        <taxon>Eukaryota</taxon>
        <taxon>Viridiplantae</taxon>
        <taxon>Streptophyta</taxon>
        <taxon>Embryophyta</taxon>
        <taxon>Tracheophyta</taxon>
        <taxon>Spermatophyta</taxon>
        <taxon>Magnoliopsida</taxon>
        <taxon>Liliopsida</taxon>
        <taxon>Araceae</taxon>
        <taxon>Lemnoideae</taxon>
        <taxon>Spirodela</taxon>
    </lineage>
</organism>
<dbReference type="Gene3D" id="3.40.50.720">
    <property type="entry name" value="NAD(P)-binding Rossmann-like Domain"/>
    <property type="match status" value="1"/>
</dbReference>
<protein>
    <submittedName>
        <fullName evidence="2">Uncharacterized protein</fullName>
    </submittedName>
</protein>
<evidence type="ECO:0000313" key="2">
    <source>
        <dbReference type="EMBL" id="CAA7405072.1"/>
    </source>
</evidence>
<gene>
    <name evidence="2" type="ORF">SI8410_11015750</name>
</gene>
<dbReference type="EMBL" id="LR746274">
    <property type="protein sequence ID" value="CAA7405072.1"/>
    <property type="molecule type" value="Genomic_DNA"/>
</dbReference>
<dbReference type="SUPFAM" id="SSF51735">
    <property type="entry name" value="NAD(P)-binding Rossmann-fold domains"/>
    <property type="match status" value="1"/>
</dbReference>
<dbReference type="AlphaFoldDB" id="A0A7I8L5L2"/>
<evidence type="ECO:0000256" key="1">
    <source>
        <dbReference type="ARBA" id="ARBA00023002"/>
    </source>
</evidence>
<dbReference type="InterPro" id="IPR002347">
    <property type="entry name" value="SDR_fam"/>
</dbReference>
<dbReference type="OrthoDB" id="5545019at2759"/>
<keyword evidence="3" id="KW-1185">Reference proteome</keyword>
<dbReference type="InterPro" id="IPR036291">
    <property type="entry name" value="NAD(P)-bd_dom_sf"/>
</dbReference>